<dbReference type="GO" id="GO:0051082">
    <property type="term" value="F:unfolded protein binding"/>
    <property type="evidence" value="ECO:0007669"/>
    <property type="project" value="InterPro"/>
</dbReference>
<dbReference type="Pfam" id="PF02556">
    <property type="entry name" value="SecB"/>
    <property type="match status" value="1"/>
</dbReference>
<dbReference type="Proteomes" id="UP001214043">
    <property type="component" value="Chromosome"/>
</dbReference>
<evidence type="ECO:0000313" key="9">
    <source>
        <dbReference type="Proteomes" id="UP001214043"/>
    </source>
</evidence>
<organism evidence="8 9">
    <name type="scientific">Hyphococcus flavus</name>
    <dbReference type="NCBI Taxonomy" id="1866326"/>
    <lineage>
        <taxon>Bacteria</taxon>
        <taxon>Pseudomonadati</taxon>
        <taxon>Pseudomonadota</taxon>
        <taxon>Alphaproteobacteria</taxon>
        <taxon>Parvularculales</taxon>
        <taxon>Parvularculaceae</taxon>
        <taxon>Hyphococcus</taxon>
    </lineage>
</organism>
<dbReference type="GO" id="GO:0015031">
    <property type="term" value="P:protein transport"/>
    <property type="evidence" value="ECO:0007669"/>
    <property type="project" value="UniProtKB-UniRule"/>
</dbReference>
<dbReference type="SUPFAM" id="SSF54611">
    <property type="entry name" value="SecB-like"/>
    <property type="match status" value="1"/>
</dbReference>
<comment type="function">
    <text evidence="6">One of the proteins required for the normal export of preproteins out of the cell cytoplasm. It is a molecular chaperone that binds to a subset of precursor proteins, maintaining them in a translocation-competent state. It also specifically binds to its receptor SecA.</text>
</comment>
<keyword evidence="2 6" id="KW-0813">Transport</keyword>
<keyword evidence="9" id="KW-1185">Reference proteome</keyword>
<evidence type="ECO:0000256" key="7">
    <source>
        <dbReference type="SAM" id="MobiDB-lite"/>
    </source>
</evidence>
<dbReference type="Gene3D" id="3.10.420.10">
    <property type="entry name" value="SecB-like"/>
    <property type="match status" value="1"/>
</dbReference>
<gene>
    <name evidence="6 8" type="primary">secB</name>
    <name evidence="8" type="ORF">PUV54_06265</name>
</gene>
<dbReference type="PRINTS" id="PR01594">
    <property type="entry name" value="SECBCHAPRONE"/>
</dbReference>
<dbReference type="RefSeq" id="WP_274494744.1">
    <property type="nucleotide sequence ID" value="NZ_CP118166.1"/>
</dbReference>
<evidence type="ECO:0000256" key="4">
    <source>
        <dbReference type="ARBA" id="ARBA00023010"/>
    </source>
</evidence>
<reference evidence="8" key="1">
    <citation type="submission" date="2023-02" db="EMBL/GenBank/DDBJ databases">
        <title>Genome sequence of Hyphococcus flavus.</title>
        <authorList>
            <person name="Rong J.-C."/>
            <person name="Zhao Q."/>
            <person name="Yi M."/>
            <person name="Wu J.-Y."/>
        </authorList>
    </citation>
    <scope>NUCLEOTIDE SEQUENCE</scope>
    <source>
        <strain evidence="8">MCCC 1K03223</strain>
    </source>
</reference>
<dbReference type="NCBIfam" id="NF004392">
    <property type="entry name" value="PRK05751.1-3"/>
    <property type="match status" value="1"/>
</dbReference>
<evidence type="ECO:0000256" key="3">
    <source>
        <dbReference type="ARBA" id="ARBA00022927"/>
    </source>
</evidence>
<evidence type="ECO:0000313" key="8">
    <source>
        <dbReference type="EMBL" id="WDI32800.1"/>
    </source>
</evidence>
<keyword evidence="3 6" id="KW-0653">Protein transport</keyword>
<dbReference type="InterPro" id="IPR035958">
    <property type="entry name" value="SecB-like_sf"/>
</dbReference>
<dbReference type="EMBL" id="CP118166">
    <property type="protein sequence ID" value="WDI32800.1"/>
    <property type="molecule type" value="Genomic_DNA"/>
</dbReference>
<feature type="region of interest" description="Disordered" evidence="7">
    <location>
        <begin position="1"/>
        <end position="23"/>
    </location>
</feature>
<comment type="subcellular location">
    <subcellularLocation>
        <location evidence="6">Cytoplasm</location>
    </subcellularLocation>
</comment>
<sequence>MSDTPASPNNAAGPAGANPQNPPSLTVLAQYVKDLSFENPRAPEVYQANEAPKIDVNVDVQGRQLHTDQYEIELSVAARANQGDSAEVMFVTEATYAGIFEIKNVPKEQLEMLMLVECPRLLFPFMRQIVADATRNGNFPPLMLEPIDFMGIYIANAQRKAAAAANPQTEPAS</sequence>
<dbReference type="KEGG" id="hfl:PUV54_06265"/>
<accession>A0AAF0CC77</accession>
<dbReference type="NCBIfam" id="TIGR00809">
    <property type="entry name" value="secB"/>
    <property type="match status" value="1"/>
</dbReference>
<keyword evidence="5 6" id="KW-0143">Chaperone</keyword>
<keyword evidence="6" id="KW-0963">Cytoplasm</keyword>
<keyword evidence="4 6" id="KW-0811">Translocation</keyword>
<evidence type="ECO:0000256" key="6">
    <source>
        <dbReference type="HAMAP-Rule" id="MF_00821"/>
    </source>
</evidence>
<name>A0AAF0CC77_9PROT</name>
<dbReference type="AlphaFoldDB" id="A0AAF0CC77"/>
<protein>
    <recommendedName>
        <fullName evidence="6">Protein-export protein SecB</fullName>
    </recommendedName>
</protein>
<evidence type="ECO:0000256" key="1">
    <source>
        <dbReference type="ARBA" id="ARBA00009990"/>
    </source>
</evidence>
<evidence type="ECO:0000256" key="2">
    <source>
        <dbReference type="ARBA" id="ARBA00022448"/>
    </source>
</evidence>
<proteinExistence type="inferred from homology"/>
<dbReference type="GO" id="GO:0005737">
    <property type="term" value="C:cytoplasm"/>
    <property type="evidence" value="ECO:0007669"/>
    <property type="project" value="UniProtKB-SubCell"/>
</dbReference>
<dbReference type="GO" id="GO:0051262">
    <property type="term" value="P:protein tetramerization"/>
    <property type="evidence" value="ECO:0007669"/>
    <property type="project" value="InterPro"/>
</dbReference>
<dbReference type="GO" id="GO:0006457">
    <property type="term" value="P:protein folding"/>
    <property type="evidence" value="ECO:0007669"/>
    <property type="project" value="UniProtKB-UniRule"/>
</dbReference>
<evidence type="ECO:0000256" key="5">
    <source>
        <dbReference type="ARBA" id="ARBA00023186"/>
    </source>
</evidence>
<dbReference type="InterPro" id="IPR003708">
    <property type="entry name" value="SecB"/>
</dbReference>
<comment type="similarity">
    <text evidence="1 6">Belongs to the SecB family.</text>
</comment>
<dbReference type="PANTHER" id="PTHR36918">
    <property type="match status" value="1"/>
</dbReference>
<dbReference type="PANTHER" id="PTHR36918:SF1">
    <property type="entry name" value="PROTEIN-EXPORT PROTEIN SECB"/>
    <property type="match status" value="1"/>
</dbReference>
<feature type="compositionally biased region" description="Low complexity" evidence="7">
    <location>
        <begin position="1"/>
        <end position="19"/>
    </location>
</feature>
<comment type="subunit">
    <text evidence="6">Homotetramer, a dimer of dimers. One homotetramer interacts with 1 SecA dimer.</text>
</comment>
<dbReference type="HAMAP" id="MF_00821">
    <property type="entry name" value="SecB"/>
    <property type="match status" value="1"/>
</dbReference>